<organism evidence="3 4">
    <name type="scientific">Paenibacillus foliorum</name>
    <dbReference type="NCBI Taxonomy" id="2654974"/>
    <lineage>
        <taxon>Bacteria</taxon>
        <taxon>Bacillati</taxon>
        <taxon>Bacillota</taxon>
        <taxon>Bacilli</taxon>
        <taxon>Bacillales</taxon>
        <taxon>Paenibacillaceae</taxon>
        <taxon>Paenibacillus</taxon>
    </lineage>
</organism>
<comment type="caution">
    <text evidence="3">The sequence shown here is derived from an EMBL/GenBank/DDBJ whole genome shotgun (WGS) entry which is preliminary data.</text>
</comment>
<dbReference type="FunFam" id="3.40.50.2000:FF:000119">
    <property type="entry name" value="Glycosyl transferase group 1"/>
    <property type="match status" value="1"/>
</dbReference>
<keyword evidence="4" id="KW-1185">Reference proteome</keyword>
<evidence type="ECO:0000313" key="3">
    <source>
        <dbReference type="EMBL" id="NOU92966.1"/>
    </source>
</evidence>
<dbReference type="GO" id="GO:0016757">
    <property type="term" value="F:glycosyltransferase activity"/>
    <property type="evidence" value="ECO:0007669"/>
    <property type="project" value="InterPro"/>
</dbReference>
<name>A0A972GLG3_9BACL</name>
<evidence type="ECO:0000313" key="4">
    <source>
        <dbReference type="Proteomes" id="UP000641588"/>
    </source>
</evidence>
<dbReference type="GO" id="GO:0009103">
    <property type="term" value="P:lipopolysaccharide biosynthetic process"/>
    <property type="evidence" value="ECO:0007669"/>
    <property type="project" value="TreeGrafter"/>
</dbReference>
<dbReference type="Proteomes" id="UP000641588">
    <property type="component" value="Unassembled WGS sequence"/>
</dbReference>
<dbReference type="RefSeq" id="WP_171651165.1">
    <property type="nucleotide sequence ID" value="NZ_WHOD01000027.1"/>
</dbReference>
<dbReference type="PANTHER" id="PTHR46401">
    <property type="entry name" value="GLYCOSYLTRANSFERASE WBBK-RELATED"/>
    <property type="match status" value="1"/>
</dbReference>
<dbReference type="AlphaFoldDB" id="A0A972GLG3"/>
<accession>A0A972GLG3</accession>
<dbReference type="SUPFAM" id="SSF53756">
    <property type="entry name" value="UDP-Glycosyltransferase/glycogen phosphorylase"/>
    <property type="match status" value="1"/>
</dbReference>
<dbReference type="Gene3D" id="3.40.50.2000">
    <property type="entry name" value="Glycogen Phosphorylase B"/>
    <property type="match status" value="2"/>
</dbReference>
<dbReference type="InterPro" id="IPR001296">
    <property type="entry name" value="Glyco_trans_1"/>
</dbReference>
<evidence type="ECO:0000256" key="1">
    <source>
        <dbReference type="ARBA" id="ARBA00022679"/>
    </source>
</evidence>
<proteinExistence type="predicted"/>
<dbReference type="Pfam" id="PF00534">
    <property type="entry name" value="Glycos_transf_1"/>
    <property type="match status" value="1"/>
</dbReference>
<reference evidence="3" key="1">
    <citation type="submission" date="2019-10" db="EMBL/GenBank/DDBJ databases">
        <title>Description of Paenibacillus glebae sp. nov.</title>
        <authorList>
            <person name="Carlier A."/>
            <person name="Qi S."/>
        </authorList>
    </citation>
    <scope>NUCLEOTIDE SEQUENCE</scope>
    <source>
        <strain evidence="3">LMG 31456</strain>
    </source>
</reference>
<keyword evidence="1" id="KW-0808">Transferase</keyword>
<dbReference type="EMBL" id="WHOD01000027">
    <property type="protein sequence ID" value="NOU92966.1"/>
    <property type="molecule type" value="Genomic_DNA"/>
</dbReference>
<dbReference type="CDD" id="cd03809">
    <property type="entry name" value="GT4_MtfB-like"/>
    <property type="match status" value="1"/>
</dbReference>
<evidence type="ECO:0000259" key="2">
    <source>
        <dbReference type="Pfam" id="PF00534"/>
    </source>
</evidence>
<protein>
    <submittedName>
        <fullName evidence="3">Glycosyltransferase</fullName>
    </submittedName>
</protein>
<gene>
    <name evidence="3" type="ORF">GC093_06915</name>
</gene>
<dbReference type="PANTHER" id="PTHR46401:SF2">
    <property type="entry name" value="GLYCOSYLTRANSFERASE WBBK-RELATED"/>
    <property type="match status" value="1"/>
</dbReference>
<sequence>MKIGYDVSQTAEEMAGCGFFAKQIISHLIEQNKENQYLLYPVFYGYRHPDYKQAFKSELPNVSSLFLDQSWRKVNSMWTDNSNMDELLGFPDLIHSNNFSFPHEVKAKRIMTIYDMGYLDCPEFTTEANRLVCFKGAFDASISADHIITISEFSKRSFLKYFPYYPEEKVSVVYLGNRPTLNKVTETTLIQQVFTKFGLKENFWLGVGTVEPRKNYRLLIEAYAKLVNENNETKPLYIAGGRGWMENDIQNRIKELGITEKVKFLGYVSDEELSVLYSQCFAFIYPSHYEGFGLPVLEAMSCGAPVITSNNSSIPEVVGDAGLLINAKKVESLSDAMLKLNIQEGLREELISKALIQAAKFSWTYAADQVLKIYDKVMSTEAWHK</sequence>
<feature type="domain" description="Glycosyl transferase family 1" evidence="2">
    <location>
        <begin position="198"/>
        <end position="354"/>
    </location>
</feature>